<evidence type="ECO:0000313" key="2">
    <source>
        <dbReference type="Proteomes" id="UP001231649"/>
    </source>
</evidence>
<comment type="caution">
    <text evidence="1">The sequence shown here is derived from an EMBL/GenBank/DDBJ whole genome shotgun (WGS) entry which is preliminary data.</text>
</comment>
<dbReference type="Proteomes" id="UP001231649">
    <property type="component" value="Chromosome 8"/>
</dbReference>
<organism evidence="1 2">
    <name type="scientific">Mythimna loreyi</name>
    <dbReference type="NCBI Taxonomy" id="667449"/>
    <lineage>
        <taxon>Eukaryota</taxon>
        <taxon>Metazoa</taxon>
        <taxon>Ecdysozoa</taxon>
        <taxon>Arthropoda</taxon>
        <taxon>Hexapoda</taxon>
        <taxon>Insecta</taxon>
        <taxon>Pterygota</taxon>
        <taxon>Neoptera</taxon>
        <taxon>Endopterygota</taxon>
        <taxon>Lepidoptera</taxon>
        <taxon>Glossata</taxon>
        <taxon>Ditrysia</taxon>
        <taxon>Noctuoidea</taxon>
        <taxon>Noctuidae</taxon>
        <taxon>Noctuinae</taxon>
        <taxon>Hadenini</taxon>
        <taxon>Mythimna</taxon>
    </lineage>
</organism>
<accession>A0ACC2QS30</accession>
<keyword evidence="2" id="KW-1185">Reference proteome</keyword>
<gene>
    <name evidence="1" type="ORF">PYW08_015933</name>
</gene>
<dbReference type="EMBL" id="CM056784">
    <property type="protein sequence ID" value="KAJ8724459.1"/>
    <property type="molecule type" value="Genomic_DNA"/>
</dbReference>
<protein>
    <submittedName>
        <fullName evidence="1">Uncharacterized protein</fullName>
    </submittedName>
</protein>
<sequence>MCLFNDLSKTVCHPEKKMGFGAMILWLIILLVFGWYLGFIALHFYVSLIPFTVCIPACQGLTDILWQGVEFPRYCAERMMD</sequence>
<proteinExistence type="predicted"/>
<evidence type="ECO:0000313" key="1">
    <source>
        <dbReference type="EMBL" id="KAJ8724459.1"/>
    </source>
</evidence>
<reference evidence="1" key="1">
    <citation type="submission" date="2023-03" db="EMBL/GenBank/DDBJ databases">
        <title>Chromosome-level genomes of two armyworms, Mythimna separata and Mythimna loreyi, provide insights into the biosynthesis and reception of sex pheromones.</title>
        <authorList>
            <person name="Zhao H."/>
        </authorList>
    </citation>
    <scope>NUCLEOTIDE SEQUENCE</scope>
    <source>
        <strain evidence="1">BeijingLab</strain>
    </source>
</reference>
<name>A0ACC2QS30_9NEOP</name>